<keyword evidence="3" id="KW-1133">Transmembrane helix</keyword>
<evidence type="ECO:0000259" key="4">
    <source>
        <dbReference type="PROSITE" id="PS50095"/>
    </source>
</evidence>
<feature type="transmembrane region" description="Helical" evidence="3">
    <location>
        <begin position="956"/>
        <end position="978"/>
    </location>
</feature>
<dbReference type="InterPro" id="IPR001024">
    <property type="entry name" value="PLAT/LH2_dom"/>
</dbReference>
<protein>
    <recommendedName>
        <fullName evidence="4">PLAT domain-containing protein</fullName>
    </recommendedName>
</protein>
<evidence type="ECO:0000313" key="5">
    <source>
        <dbReference type="EMBL" id="MPM24155.1"/>
    </source>
</evidence>
<dbReference type="Gene3D" id="2.60.40.10">
    <property type="entry name" value="Immunoglobulins"/>
    <property type="match status" value="1"/>
</dbReference>
<dbReference type="EMBL" id="VSSQ01004197">
    <property type="protein sequence ID" value="MPM24155.1"/>
    <property type="molecule type" value="Genomic_DNA"/>
</dbReference>
<dbReference type="InterPro" id="IPR036392">
    <property type="entry name" value="PLAT/LH2_dom_sf"/>
</dbReference>
<dbReference type="Gene3D" id="2.60.60.20">
    <property type="entry name" value="PLAT/LH2 domain"/>
    <property type="match status" value="1"/>
</dbReference>
<evidence type="ECO:0000256" key="3">
    <source>
        <dbReference type="SAM" id="Phobius"/>
    </source>
</evidence>
<dbReference type="InterPro" id="IPR013783">
    <property type="entry name" value="Ig-like_fold"/>
</dbReference>
<proteinExistence type="predicted"/>
<dbReference type="GO" id="GO:0016020">
    <property type="term" value="C:membrane"/>
    <property type="evidence" value="ECO:0007669"/>
    <property type="project" value="InterPro"/>
</dbReference>
<feature type="compositionally biased region" description="Polar residues" evidence="2">
    <location>
        <begin position="543"/>
        <end position="569"/>
    </location>
</feature>
<comment type="caution">
    <text evidence="5">The sequence shown here is derived from an EMBL/GenBank/DDBJ whole genome shotgun (WGS) entry which is preliminary data.</text>
</comment>
<keyword evidence="3" id="KW-0812">Transmembrane</keyword>
<accession>A0A644Y6H4</accession>
<dbReference type="SUPFAM" id="SSF49313">
    <property type="entry name" value="Cadherin-like"/>
    <property type="match status" value="1"/>
</dbReference>
<gene>
    <name evidence="5" type="ORF">SDC9_70636</name>
</gene>
<dbReference type="GO" id="GO:0030313">
    <property type="term" value="C:cell envelope"/>
    <property type="evidence" value="ECO:0007669"/>
    <property type="project" value="UniProtKB-SubCell"/>
</dbReference>
<evidence type="ECO:0000256" key="2">
    <source>
        <dbReference type="SAM" id="MobiDB-lite"/>
    </source>
</evidence>
<name>A0A644Y6H4_9ZZZZ</name>
<dbReference type="GO" id="GO:0005509">
    <property type="term" value="F:calcium ion binding"/>
    <property type="evidence" value="ECO:0007669"/>
    <property type="project" value="InterPro"/>
</dbReference>
<dbReference type="Pfam" id="PF09479">
    <property type="entry name" value="Flg_new"/>
    <property type="match status" value="1"/>
</dbReference>
<evidence type="ECO:0000256" key="1">
    <source>
        <dbReference type="ARBA" id="ARBA00004196"/>
    </source>
</evidence>
<dbReference type="Pfam" id="PF05345">
    <property type="entry name" value="He_PIG"/>
    <property type="match status" value="1"/>
</dbReference>
<dbReference type="PROSITE" id="PS50095">
    <property type="entry name" value="PLAT"/>
    <property type="match status" value="1"/>
</dbReference>
<dbReference type="Pfam" id="PF01477">
    <property type="entry name" value="PLAT"/>
    <property type="match status" value="1"/>
</dbReference>
<dbReference type="InterPro" id="IPR013378">
    <property type="entry name" value="InlB-like_B-rpt"/>
</dbReference>
<dbReference type="InterPro" id="IPR015919">
    <property type="entry name" value="Cadherin-like_sf"/>
</dbReference>
<dbReference type="InterPro" id="IPR042229">
    <property type="entry name" value="Listeria/Bacterioides_rpt_sf"/>
</dbReference>
<reference evidence="5" key="1">
    <citation type="submission" date="2019-08" db="EMBL/GenBank/DDBJ databases">
        <authorList>
            <person name="Kucharzyk K."/>
            <person name="Murdoch R.W."/>
            <person name="Higgins S."/>
            <person name="Loffler F."/>
        </authorList>
    </citation>
    <scope>NUCLEOTIDE SEQUENCE</scope>
</reference>
<dbReference type="AlphaFoldDB" id="A0A644Y6H4"/>
<feature type="domain" description="PLAT" evidence="4">
    <location>
        <begin position="830"/>
        <end position="958"/>
    </location>
</feature>
<feature type="region of interest" description="Disordered" evidence="2">
    <location>
        <begin position="543"/>
        <end position="580"/>
    </location>
</feature>
<dbReference type="SUPFAM" id="SSF49723">
    <property type="entry name" value="Lipase/lipooxygenase domain (PLAT/LH2 domain)"/>
    <property type="match status" value="1"/>
</dbReference>
<comment type="subcellular location">
    <subcellularLocation>
        <location evidence="1">Cell envelope</location>
    </subcellularLocation>
</comment>
<dbReference type="Gene3D" id="2.60.40.4270">
    <property type="entry name" value="Listeria-Bacteroides repeat domain"/>
    <property type="match status" value="1"/>
</dbReference>
<organism evidence="5">
    <name type="scientific">bioreactor metagenome</name>
    <dbReference type="NCBI Taxonomy" id="1076179"/>
    <lineage>
        <taxon>unclassified sequences</taxon>
        <taxon>metagenomes</taxon>
        <taxon>ecological metagenomes</taxon>
    </lineage>
</organism>
<sequence length="1002" mass="103651">MSRTNIKYIGIILIAAALLFVIAVNPFCAYAAPVEYIINSGSIRIEQDPYNAGNLLITQKKTSQSVGRNTEIIIKGGETTRNSIFICGNVSANITLDNVIIENSYFLESPFCMDLGEDVVLTLIGNNRLAGSDYMAGLQVGKFASLTIRGDGYLDASGGKYAAGIGGGWRADTVGTDTGDITVTNNVNIWAYGGEGAAGVGGGRDGGARSVTISKDVSVHAAGGLYGAGIGSGKNGTVSRTILITDNAKVEAQGAVNGAGIGTGESGSVSEIAVSGSASVRVHGGAGGAGIGCGYNGSVKHIGISGAASVRAGGGENASGIGSAKYTSGSADNITIGDKSVVCSIGGSYGAGIGGRFDILKISGFANVKAYGGSFCPAIGSAFSVKEGSIEITGSSVVRALGGKNGAGIGSGSNGNITSILINSSASCVAVGGKGGAGIGTGADCGSFSTVTITDNSNVVAQGGNLGAGIGLGSKNSVDSFVVSGSLTISGSAQVRAAGGKYGAGIGGGKNAAGISVNVSDSAVVKSVSNKQIIVTVTEAQVENTDDQNGSGNEVDTGNQTGNENQTAEIGTEPDQPVTTQKSYVHGDYAFGEFKIEPDIEKQIPDEALVEPISFNPQYSDILFSDSDISNKAELEKNPAKDVGAGAGCLIQGSCIIRGDAKLNDMIGQVTVTLSYGIAGLEDQVTSLEKGKNMTLPVPVKSGYEFLGWFDKPSGEGDTAVNGSVKINADKVYYARWNIIGVELYNTEIPYGIEGESFEYSGFSVAKGAEPYEYSVTAGKLPNGFDFDHVTGKISGVALLNGLYPFTVTVTDTNKSTASVQCNIKIFGKNTYTFTLTTADEPGADTASEVLMQFEYTDRFTGEKKLSDKINITNELPKLYNSPLARGETQNFNIILPPEIGEPSRINFSNETEDGWKCSEVTVSFSGNQMIESFNKSFNINSWYGKRDDGKSALDIIFLIILIIICISAVLFGLYIAIIRYDRSKKKQNKSNKKLPKHTKHS</sequence>
<keyword evidence="3" id="KW-0472">Membrane</keyword>